<feature type="coiled-coil region" evidence="2">
    <location>
        <begin position="69"/>
        <end position="236"/>
    </location>
</feature>
<gene>
    <name evidence="5" type="ORF">ODALV1_LOCUS27719</name>
</gene>
<evidence type="ECO:0000256" key="2">
    <source>
        <dbReference type="SAM" id="Coils"/>
    </source>
</evidence>
<accession>A0ABP1RYP4</accession>
<feature type="region of interest" description="Disordered" evidence="3">
    <location>
        <begin position="1"/>
        <end position="67"/>
    </location>
</feature>
<keyword evidence="1" id="KW-0862">Zinc</keyword>
<dbReference type="Gene3D" id="3.30.160.60">
    <property type="entry name" value="Classic Zinc Finger"/>
    <property type="match status" value="1"/>
</dbReference>
<sequence length="447" mass="50763">MEEENQPGCSKAFVIPKFEEGEEVNGNDSHCENGDEQQQDCKIMEQEHHPTNQQHPGSLRTSAPESKREAQLQNAINKRNTELANLKTERFNTKIRVNALNIELEMKNAHMAQIEKKNLEVGQKNLDLEEDMVSLNNELKTSQTEKEKLELKNNENEKKISELEKDNQLLRDQLDTTKSEVKRKDKEYKSMMVICEMETDKCNEVKEQLTLSKNRVKELEDKLAKEQDKQRVSANELGLMKMDFENFKTSCNTFSASFTRHIEKYGDDDVVDHDEGDERNKAKVSEGDANDDDIIFIENQNQKVIPRTTRSTTSNYYSSRSKFLLVKQVDSPQEQLRGGGGGGRPRSGDKGRKKFPCTYMNCKKNFASAKSLTMHERKQHDIVSKKKRSKATSLDPLGRGKLENSAGKKVTFAEICNHVAAQSALTNTNAVVDIAVNEPAALMDTDP</sequence>
<keyword evidence="1" id="KW-0479">Metal-binding</keyword>
<feature type="region of interest" description="Disordered" evidence="3">
    <location>
        <begin position="328"/>
        <end position="354"/>
    </location>
</feature>
<keyword evidence="6" id="KW-1185">Reference proteome</keyword>
<keyword evidence="2" id="KW-0175">Coiled coil</keyword>
<evidence type="ECO:0000256" key="1">
    <source>
        <dbReference type="PROSITE-ProRule" id="PRU00042"/>
    </source>
</evidence>
<feature type="region of interest" description="Disordered" evidence="3">
    <location>
        <begin position="268"/>
        <end position="287"/>
    </location>
</feature>
<organism evidence="5 6">
    <name type="scientific">Orchesella dallaii</name>
    <dbReference type="NCBI Taxonomy" id="48710"/>
    <lineage>
        <taxon>Eukaryota</taxon>
        <taxon>Metazoa</taxon>
        <taxon>Ecdysozoa</taxon>
        <taxon>Arthropoda</taxon>
        <taxon>Hexapoda</taxon>
        <taxon>Collembola</taxon>
        <taxon>Entomobryomorpha</taxon>
        <taxon>Entomobryoidea</taxon>
        <taxon>Orchesellidae</taxon>
        <taxon>Orchesellinae</taxon>
        <taxon>Orchesella</taxon>
    </lineage>
</organism>
<evidence type="ECO:0000313" key="5">
    <source>
        <dbReference type="EMBL" id="CAL8139182.1"/>
    </source>
</evidence>
<reference evidence="5 6" key="1">
    <citation type="submission" date="2024-08" db="EMBL/GenBank/DDBJ databases">
        <authorList>
            <person name="Cucini C."/>
            <person name="Frati F."/>
        </authorList>
    </citation>
    <scope>NUCLEOTIDE SEQUENCE [LARGE SCALE GENOMIC DNA]</scope>
</reference>
<dbReference type="InterPro" id="IPR013087">
    <property type="entry name" value="Znf_C2H2_type"/>
</dbReference>
<dbReference type="Proteomes" id="UP001642540">
    <property type="component" value="Unassembled WGS sequence"/>
</dbReference>
<protein>
    <recommendedName>
        <fullName evidence="4">C2H2-type domain-containing protein</fullName>
    </recommendedName>
</protein>
<dbReference type="EMBL" id="CAXLJM020000124">
    <property type="protein sequence ID" value="CAL8139182.1"/>
    <property type="molecule type" value="Genomic_DNA"/>
</dbReference>
<name>A0ABP1RYP4_9HEXA</name>
<evidence type="ECO:0000256" key="3">
    <source>
        <dbReference type="SAM" id="MobiDB-lite"/>
    </source>
</evidence>
<dbReference type="PROSITE" id="PS50157">
    <property type="entry name" value="ZINC_FINGER_C2H2_2"/>
    <property type="match status" value="1"/>
</dbReference>
<proteinExistence type="predicted"/>
<feature type="region of interest" description="Disordered" evidence="3">
    <location>
        <begin position="380"/>
        <end position="402"/>
    </location>
</feature>
<keyword evidence="1" id="KW-0863">Zinc-finger</keyword>
<feature type="compositionally biased region" description="Basic and acidic residues" evidence="3">
    <location>
        <begin position="276"/>
        <end position="286"/>
    </location>
</feature>
<dbReference type="PROSITE" id="PS00028">
    <property type="entry name" value="ZINC_FINGER_C2H2_1"/>
    <property type="match status" value="1"/>
</dbReference>
<feature type="domain" description="C2H2-type" evidence="4">
    <location>
        <begin position="355"/>
        <end position="380"/>
    </location>
</feature>
<evidence type="ECO:0000259" key="4">
    <source>
        <dbReference type="PROSITE" id="PS50157"/>
    </source>
</evidence>
<feature type="compositionally biased region" description="Polar residues" evidence="3">
    <location>
        <begin position="51"/>
        <end position="64"/>
    </location>
</feature>
<comment type="caution">
    <text evidence="5">The sequence shown here is derived from an EMBL/GenBank/DDBJ whole genome shotgun (WGS) entry which is preliminary data.</text>
</comment>
<evidence type="ECO:0000313" key="6">
    <source>
        <dbReference type="Proteomes" id="UP001642540"/>
    </source>
</evidence>